<dbReference type="AlphaFoldDB" id="A0A0A2ESV0"/>
<dbReference type="Proteomes" id="UP000030125">
    <property type="component" value="Unassembled WGS sequence"/>
</dbReference>
<sequence length="115" mass="13034">MMKFDILLMGETLKAHIDLLERIAESRYTAVSTAEEGVEKMQGILFDIVVIDRDMDGSDRALIRKMLELQQPEALLLETDTIDPDGLHSLLSDHIKSLKSQLKATYVVKDNVFPF</sequence>
<evidence type="ECO:0000313" key="1">
    <source>
        <dbReference type="EMBL" id="KGN81988.1"/>
    </source>
</evidence>
<dbReference type="OrthoDB" id="9912193at2"/>
<comment type="caution">
    <text evidence="1">The sequence shown here is derived from an EMBL/GenBank/DDBJ whole genome shotgun (WGS) entry which is preliminary data.</text>
</comment>
<gene>
    <name evidence="1" type="ORF">HQ35_03050</name>
</gene>
<evidence type="ECO:0000313" key="2">
    <source>
        <dbReference type="Proteomes" id="UP000030125"/>
    </source>
</evidence>
<proteinExistence type="predicted"/>
<keyword evidence="2" id="KW-1185">Reference proteome</keyword>
<dbReference type="RefSeq" id="WP_036851018.1">
    <property type="nucleotide sequence ID" value="NZ_JQJD01000014.1"/>
</dbReference>
<protein>
    <submittedName>
        <fullName evidence="1">Uncharacterized protein</fullName>
    </submittedName>
</protein>
<name>A0A0A2ESV0_PORCN</name>
<reference evidence="1 2" key="1">
    <citation type="submission" date="2014-08" db="EMBL/GenBank/DDBJ databases">
        <title>Porphyromonas cangingivalis strain:COT-109_OH1386 Genome sequencing.</title>
        <authorList>
            <person name="Wallis C."/>
            <person name="Deusch O."/>
            <person name="O'Flynn C."/>
            <person name="Davis I."/>
            <person name="Jospin G."/>
            <person name="Darling A.E."/>
            <person name="Coil D.A."/>
            <person name="Alexiev A."/>
            <person name="Horsfall A."/>
            <person name="Kirkwood N."/>
            <person name="Harris S."/>
            <person name="Eisen J.A."/>
        </authorList>
    </citation>
    <scope>NUCLEOTIDE SEQUENCE [LARGE SCALE GENOMIC DNA]</scope>
    <source>
        <strain evidence="2">COT-109 OH1386</strain>
    </source>
</reference>
<organism evidence="1 2">
    <name type="scientific">Porphyromonas cangingivalis</name>
    <dbReference type="NCBI Taxonomy" id="36874"/>
    <lineage>
        <taxon>Bacteria</taxon>
        <taxon>Pseudomonadati</taxon>
        <taxon>Bacteroidota</taxon>
        <taxon>Bacteroidia</taxon>
        <taxon>Bacteroidales</taxon>
        <taxon>Porphyromonadaceae</taxon>
        <taxon>Porphyromonas</taxon>
    </lineage>
</organism>
<accession>A0A0A2ESV0</accession>
<dbReference type="EMBL" id="JQJD01000014">
    <property type="protein sequence ID" value="KGN81988.1"/>
    <property type="molecule type" value="Genomic_DNA"/>
</dbReference>